<proteinExistence type="predicted"/>
<dbReference type="InterPro" id="IPR010982">
    <property type="entry name" value="Lambda_DNA-bd_dom_sf"/>
</dbReference>
<comment type="caution">
    <text evidence="1">The sequence shown here is derived from an EMBL/GenBank/DDBJ whole genome shotgun (WGS) entry which is preliminary data.</text>
</comment>
<accession>A0ABU7YUA8</accession>
<dbReference type="Proteomes" id="UP001355056">
    <property type="component" value="Unassembled WGS sequence"/>
</dbReference>
<organism evidence="1 2">
    <name type="scientific">Novilysobacter erysipheiresistens</name>
    <dbReference type="NCBI Taxonomy" id="1749332"/>
    <lineage>
        <taxon>Bacteria</taxon>
        <taxon>Pseudomonadati</taxon>
        <taxon>Pseudomonadota</taxon>
        <taxon>Gammaproteobacteria</taxon>
        <taxon>Lysobacterales</taxon>
        <taxon>Lysobacteraceae</taxon>
        <taxon>Novilysobacter</taxon>
    </lineage>
</organism>
<evidence type="ECO:0000313" key="1">
    <source>
        <dbReference type="EMBL" id="MEG3182664.1"/>
    </source>
</evidence>
<dbReference type="Gene3D" id="1.10.260.40">
    <property type="entry name" value="lambda repressor-like DNA-binding domains"/>
    <property type="match status" value="1"/>
</dbReference>
<keyword evidence="2" id="KW-1185">Reference proteome</keyword>
<reference evidence="1 2" key="1">
    <citation type="journal article" date="2016" name="Int. J. Syst. Evol. Microbiol.">
        <title>Lysobacter erysipheiresistens sp. nov., an antagonist of powdery mildew, isolated from tobacco-cultivated soil.</title>
        <authorList>
            <person name="Xie B."/>
            <person name="Li T."/>
            <person name="Lin X."/>
            <person name="Wang C.J."/>
            <person name="Chen Y.J."/>
            <person name="Liu W.J."/>
            <person name="Zhao Z.W."/>
        </authorList>
    </citation>
    <scope>NUCLEOTIDE SEQUENCE [LARGE SCALE GENOMIC DNA]</scope>
    <source>
        <strain evidence="1 2">RS-LYSO-3</strain>
    </source>
</reference>
<gene>
    <name evidence="1" type="ORF">SNE34_01365</name>
</gene>
<sequence length="66" mass="7400">MITRQQAIDLYGSAIALAAALGYSSRHAVYMWPKDGAIPNEPYLRLRYELKPECFDADGRLKKIAA</sequence>
<dbReference type="EMBL" id="JAXGFP010000001">
    <property type="protein sequence ID" value="MEG3182664.1"/>
    <property type="molecule type" value="Genomic_DNA"/>
</dbReference>
<name>A0ABU7YUA8_9GAMM</name>
<evidence type="ECO:0000313" key="2">
    <source>
        <dbReference type="Proteomes" id="UP001355056"/>
    </source>
</evidence>
<dbReference type="RefSeq" id="WP_332613992.1">
    <property type="nucleotide sequence ID" value="NZ_JAXGFP010000001.1"/>
</dbReference>
<protein>
    <recommendedName>
        <fullName evidence="3">Cro/Cl family transcriptional regulator</fullName>
    </recommendedName>
</protein>
<evidence type="ECO:0008006" key="3">
    <source>
        <dbReference type="Google" id="ProtNLM"/>
    </source>
</evidence>